<evidence type="ECO:0000256" key="8">
    <source>
        <dbReference type="SAM" id="MobiDB-lite"/>
    </source>
</evidence>
<feature type="compositionally biased region" description="Basic and acidic residues" evidence="8">
    <location>
        <begin position="119"/>
        <end position="133"/>
    </location>
</feature>
<feature type="compositionally biased region" description="Basic residues" evidence="8">
    <location>
        <begin position="146"/>
        <end position="155"/>
    </location>
</feature>
<dbReference type="GO" id="GO:0006959">
    <property type="term" value="P:humoral immune response"/>
    <property type="evidence" value="ECO:0007669"/>
    <property type="project" value="InterPro"/>
</dbReference>
<dbReference type="EMBL" id="CAWUFR010000064">
    <property type="protein sequence ID" value="CAK6963373.1"/>
    <property type="molecule type" value="Genomic_DNA"/>
</dbReference>
<evidence type="ECO:0000259" key="9">
    <source>
        <dbReference type="PROSITE" id="PS50014"/>
    </source>
</evidence>
<evidence type="ECO:0000256" key="4">
    <source>
        <dbReference type="ARBA" id="ARBA00022833"/>
    </source>
</evidence>
<feature type="region of interest" description="Disordered" evidence="8">
    <location>
        <begin position="119"/>
        <end position="180"/>
    </location>
</feature>
<dbReference type="InterPro" id="IPR011011">
    <property type="entry name" value="Znf_FYVE_PHD"/>
</dbReference>
<dbReference type="SUPFAM" id="SSF63763">
    <property type="entry name" value="SAND domain-like"/>
    <property type="match status" value="2"/>
</dbReference>
<dbReference type="PRINTS" id="PR00503">
    <property type="entry name" value="BROMODOMAIN"/>
</dbReference>
<evidence type="ECO:0000256" key="3">
    <source>
        <dbReference type="ARBA" id="ARBA00022771"/>
    </source>
</evidence>
<keyword evidence="14" id="KW-1185">Reference proteome</keyword>
<dbReference type="SMART" id="SM00258">
    <property type="entry name" value="SAND"/>
    <property type="match status" value="2"/>
</dbReference>
<dbReference type="AlphaFoldDB" id="A0AAV1NVS9"/>
<evidence type="ECO:0000256" key="2">
    <source>
        <dbReference type="ARBA" id="ARBA00022723"/>
    </source>
</evidence>
<dbReference type="GO" id="GO:0000981">
    <property type="term" value="F:DNA-binding transcription factor activity, RNA polymerase II-specific"/>
    <property type="evidence" value="ECO:0007669"/>
    <property type="project" value="TreeGrafter"/>
</dbReference>
<dbReference type="Proteomes" id="UP001314229">
    <property type="component" value="Unassembled WGS sequence"/>
</dbReference>
<dbReference type="InterPro" id="IPR004865">
    <property type="entry name" value="HSR_dom"/>
</dbReference>
<dbReference type="PANTHER" id="PTHR46386">
    <property type="entry name" value="NUCLEAR BODY PROTEIN SP140"/>
    <property type="match status" value="1"/>
</dbReference>
<feature type="domain" description="PHD-type" evidence="10">
    <location>
        <begin position="417"/>
        <end position="488"/>
    </location>
</feature>
<sequence length="619" mass="71955">MDPMDFLEADELLRFFHCNKTEMSCMENPHIFLNQLRDHNLIPEDSYKKVSRMKSKDNMKKGLYDILDWLEKERSEHIYVFWRCVFKDTIMNQYPILRELRKSLMDGSFHFYTQLPEKVEQEETDERKRKGTSEDEEGEEKQASSAKKKRKQRRRSGCDLEEEQPGPSSQLTPSHNKKSKKIIFSSPLKKGEKSDIWTWAIYKSQLPVTCGVQKGMLNKDRLAKGEKSIVVNRQWYTPTEFERLAGKKNYKNWKLSIRCSDTPLLKLIQDGHLKSVRYKGGCKKSKRSLFPSNTAITVINGEEDEDEEDRESLSERESSPDVTDEEGETEEEPQTSSGQTVFKVTCGALVGTLDKKRFASGTCGKSIRTETSWMNPEEFMREVLTEKDASWRKDVLWEGKPLSVLIEAKILKIHSLLCICKLCSRDPNDLDNQRNDDDCCICKTEGEEKLVECDECPRSFHQECHLPHVEDTILEDDAPWVCTFCVFRRNQQWRYSSELERNAVMTHQISSHMLECQYLLLSLYSADEEQTFATNPSLYLGDYTTLIKTPMWLGNVADKLQRNHYQTVGEFVSDVELIFTNCASYNKDNAEFLAVGVRLKELFDREFKNAFSIHEDAEL</sequence>
<protein>
    <submittedName>
        <fullName evidence="13">Nuclear body protein SP140-like protein</fullName>
    </submittedName>
</protein>
<feature type="domain" description="HSR" evidence="12">
    <location>
        <begin position="1"/>
        <end position="109"/>
    </location>
</feature>
<dbReference type="CDD" id="cd04369">
    <property type="entry name" value="Bromodomain"/>
    <property type="match status" value="1"/>
</dbReference>
<dbReference type="SUPFAM" id="SSF57903">
    <property type="entry name" value="FYVE/PHD zinc finger"/>
    <property type="match status" value="1"/>
</dbReference>
<comment type="caution">
    <text evidence="13">The sequence shown here is derived from an EMBL/GenBank/DDBJ whole genome shotgun (WGS) entry which is preliminary data.</text>
</comment>
<dbReference type="InterPro" id="IPR000770">
    <property type="entry name" value="SAND_dom"/>
</dbReference>
<gene>
    <name evidence="13" type="ORF">FSCOSCO3_A003279</name>
</gene>
<dbReference type="PROSITE" id="PS50016">
    <property type="entry name" value="ZF_PHD_2"/>
    <property type="match status" value="1"/>
</dbReference>
<dbReference type="InterPro" id="IPR010919">
    <property type="entry name" value="SAND-like_dom_sf"/>
</dbReference>
<keyword evidence="5 6" id="KW-0103">Bromodomain</keyword>
<evidence type="ECO:0000313" key="14">
    <source>
        <dbReference type="Proteomes" id="UP001314229"/>
    </source>
</evidence>
<dbReference type="GO" id="GO:0005737">
    <property type="term" value="C:cytoplasm"/>
    <property type="evidence" value="ECO:0007669"/>
    <property type="project" value="InterPro"/>
</dbReference>
<dbReference type="Pfam" id="PF00628">
    <property type="entry name" value="PHD"/>
    <property type="match status" value="1"/>
</dbReference>
<dbReference type="Pfam" id="PF01342">
    <property type="entry name" value="SAND"/>
    <property type="match status" value="2"/>
</dbReference>
<dbReference type="SMART" id="SM00297">
    <property type="entry name" value="BROMO"/>
    <property type="match status" value="1"/>
</dbReference>
<proteinExistence type="predicted"/>
<dbReference type="GO" id="GO:0045182">
    <property type="term" value="F:translation regulator activity"/>
    <property type="evidence" value="ECO:0007669"/>
    <property type="project" value="InterPro"/>
</dbReference>
<evidence type="ECO:0000259" key="12">
    <source>
        <dbReference type="PROSITE" id="PS51414"/>
    </source>
</evidence>
<reference evidence="13 14" key="1">
    <citation type="submission" date="2024-01" db="EMBL/GenBank/DDBJ databases">
        <authorList>
            <person name="Alioto T."/>
            <person name="Alioto T."/>
            <person name="Gomez Garrido J."/>
        </authorList>
    </citation>
    <scope>NUCLEOTIDE SEQUENCE [LARGE SCALE GENOMIC DNA]</scope>
</reference>
<keyword evidence="2" id="KW-0479">Metal-binding</keyword>
<keyword evidence="3 7" id="KW-0863">Zinc-finger</keyword>
<dbReference type="InterPro" id="IPR019787">
    <property type="entry name" value="Znf_PHD-finger"/>
</dbReference>
<dbReference type="Gene3D" id="3.30.40.10">
    <property type="entry name" value="Zinc/RING finger domain, C3HC4 (zinc finger)"/>
    <property type="match status" value="1"/>
</dbReference>
<feature type="compositionally biased region" description="Acidic residues" evidence="8">
    <location>
        <begin position="301"/>
        <end position="310"/>
    </location>
</feature>
<evidence type="ECO:0000259" key="11">
    <source>
        <dbReference type="PROSITE" id="PS50864"/>
    </source>
</evidence>
<evidence type="ECO:0000259" key="10">
    <source>
        <dbReference type="PROSITE" id="PS50016"/>
    </source>
</evidence>
<evidence type="ECO:0000256" key="6">
    <source>
        <dbReference type="PROSITE-ProRule" id="PRU00035"/>
    </source>
</evidence>
<feature type="domain" description="Bromo" evidence="9">
    <location>
        <begin position="542"/>
        <end position="593"/>
    </location>
</feature>
<dbReference type="SMART" id="SM00249">
    <property type="entry name" value="PHD"/>
    <property type="match status" value="1"/>
</dbReference>
<keyword evidence="4" id="KW-0862">Zinc</keyword>
<feature type="domain" description="SAND" evidence="11">
    <location>
        <begin position="330"/>
        <end position="412"/>
    </location>
</feature>
<evidence type="ECO:0000256" key="7">
    <source>
        <dbReference type="PROSITE-ProRule" id="PRU00146"/>
    </source>
</evidence>
<dbReference type="Pfam" id="PF03172">
    <property type="entry name" value="HSR"/>
    <property type="match status" value="1"/>
</dbReference>
<evidence type="ECO:0000313" key="13">
    <source>
        <dbReference type="EMBL" id="CAK6963373.1"/>
    </source>
</evidence>
<dbReference type="InterPro" id="IPR001965">
    <property type="entry name" value="Znf_PHD"/>
</dbReference>
<dbReference type="InterPro" id="IPR043563">
    <property type="entry name" value="Sp110/Sp140/Sp140L-like"/>
</dbReference>
<dbReference type="PROSITE" id="PS50864">
    <property type="entry name" value="SAND"/>
    <property type="match status" value="2"/>
</dbReference>
<evidence type="ECO:0000256" key="5">
    <source>
        <dbReference type="ARBA" id="ARBA00023117"/>
    </source>
</evidence>
<dbReference type="PRINTS" id="PR01711">
    <property type="entry name" value="AIREGULATOR"/>
</dbReference>
<accession>A0AAV1NVS9</accession>
<keyword evidence="1" id="KW-0597">Phosphoprotein</keyword>
<dbReference type="Pfam" id="PF00439">
    <property type="entry name" value="Bromodomain"/>
    <property type="match status" value="1"/>
</dbReference>
<dbReference type="InterPro" id="IPR001487">
    <property type="entry name" value="Bromodomain"/>
</dbReference>
<dbReference type="PANTHER" id="PTHR46386:SF1">
    <property type="entry name" value="NUCLEAR BODY PROTEIN SP140-LIKE PROTEIN"/>
    <property type="match status" value="1"/>
</dbReference>
<dbReference type="Gene3D" id="3.10.390.10">
    <property type="entry name" value="SAND domain-like"/>
    <property type="match status" value="2"/>
</dbReference>
<feature type="region of interest" description="Disordered" evidence="8">
    <location>
        <begin position="298"/>
        <end position="339"/>
    </location>
</feature>
<dbReference type="GO" id="GO:0005634">
    <property type="term" value="C:nucleus"/>
    <property type="evidence" value="ECO:0007669"/>
    <property type="project" value="InterPro"/>
</dbReference>
<dbReference type="GO" id="GO:0003677">
    <property type="term" value="F:DNA binding"/>
    <property type="evidence" value="ECO:0007669"/>
    <property type="project" value="InterPro"/>
</dbReference>
<evidence type="ECO:0000256" key="1">
    <source>
        <dbReference type="ARBA" id="ARBA00022553"/>
    </source>
</evidence>
<dbReference type="PROSITE" id="PS50014">
    <property type="entry name" value="BROMODOMAIN_2"/>
    <property type="match status" value="1"/>
</dbReference>
<dbReference type="InterPro" id="IPR013083">
    <property type="entry name" value="Znf_RING/FYVE/PHD"/>
</dbReference>
<dbReference type="PROSITE" id="PS51414">
    <property type="entry name" value="HSR"/>
    <property type="match status" value="1"/>
</dbReference>
<feature type="domain" description="SAND" evidence="11">
    <location>
        <begin position="196"/>
        <end position="274"/>
    </location>
</feature>
<organism evidence="13 14">
    <name type="scientific">Scomber scombrus</name>
    <name type="common">Atlantic mackerel</name>
    <name type="synonym">Scomber vernalis</name>
    <dbReference type="NCBI Taxonomy" id="13677"/>
    <lineage>
        <taxon>Eukaryota</taxon>
        <taxon>Metazoa</taxon>
        <taxon>Chordata</taxon>
        <taxon>Craniata</taxon>
        <taxon>Vertebrata</taxon>
        <taxon>Euteleostomi</taxon>
        <taxon>Actinopterygii</taxon>
        <taxon>Neopterygii</taxon>
        <taxon>Teleostei</taxon>
        <taxon>Neoteleostei</taxon>
        <taxon>Acanthomorphata</taxon>
        <taxon>Pelagiaria</taxon>
        <taxon>Scombriformes</taxon>
        <taxon>Scombridae</taxon>
        <taxon>Scomber</taxon>
    </lineage>
</organism>
<feature type="compositionally biased region" description="Acidic residues" evidence="8">
    <location>
        <begin position="322"/>
        <end position="333"/>
    </location>
</feature>
<dbReference type="GO" id="GO:0008270">
    <property type="term" value="F:zinc ion binding"/>
    <property type="evidence" value="ECO:0007669"/>
    <property type="project" value="UniProtKB-KW"/>
</dbReference>
<name>A0AAV1NVS9_SCOSC</name>
<dbReference type="Gene3D" id="1.20.920.10">
    <property type="entry name" value="Bromodomain-like"/>
    <property type="match status" value="1"/>
</dbReference>
<dbReference type="InterPro" id="IPR008087">
    <property type="entry name" value="AIRE"/>
</dbReference>
<dbReference type="SUPFAM" id="SSF47370">
    <property type="entry name" value="Bromodomain"/>
    <property type="match status" value="1"/>
</dbReference>
<dbReference type="InterPro" id="IPR036427">
    <property type="entry name" value="Bromodomain-like_sf"/>
</dbReference>